<dbReference type="Proteomes" id="UP000467841">
    <property type="component" value="Unassembled WGS sequence"/>
</dbReference>
<evidence type="ECO:0000256" key="6">
    <source>
        <dbReference type="ARBA" id="ARBA00023242"/>
    </source>
</evidence>
<dbReference type="InterPro" id="IPR003196">
    <property type="entry name" value="TFIIF_beta"/>
</dbReference>
<evidence type="ECO:0000256" key="3">
    <source>
        <dbReference type="ARBA" id="ARBA00023015"/>
    </source>
</evidence>
<evidence type="ECO:0000256" key="4">
    <source>
        <dbReference type="ARBA" id="ARBA00023125"/>
    </source>
</evidence>
<dbReference type="FunFam" id="1.10.10.10:FF:000035">
    <property type="entry name" value="General transcription factor IIF subunit 2"/>
    <property type="match status" value="1"/>
</dbReference>
<evidence type="ECO:0000259" key="7">
    <source>
        <dbReference type="Pfam" id="PF02270"/>
    </source>
</evidence>
<dbReference type="PANTHER" id="PTHR10445">
    <property type="entry name" value="GENERAL TRANSCRIPTION FACTOR IIF SUBUNIT 2"/>
    <property type="match status" value="1"/>
</dbReference>
<comment type="similarity">
    <text evidence="2">Belongs to the TFIIF beta subunit family.</text>
</comment>
<dbReference type="AlphaFoldDB" id="A0A6D2L0U7"/>
<dbReference type="GO" id="GO:0003677">
    <property type="term" value="F:DNA binding"/>
    <property type="evidence" value="ECO:0007669"/>
    <property type="project" value="UniProtKB-KW"/>
</dbReference>
<name>A0A6D2L0U7_9BRAS</name>
<dbReference type="InterPro" id="IPR040450">
    <property type="entry name" value="TFIIF_beta_HTH"/>
</dbReference>
<keyword evidence="9" id="KW-1185">Reference proteome</keyword>
<feature type="domain" description="TFIIF beta subunit HTH" evidence="7">
    <location>
        <begin position="207"/>
        <end position="267"/>
    </location>
</feature>
<dbReference type="SUPFAM" id="SSF46785">
    <property type="entry name" value="Winged helix' DNA-binding domain"/>
    <property type="match status" value="1"/>
</dbReference>
<evidence type="ECO:0000256" key="2">
    <source>
        <dbReference type="ARBA" id="ARBA00009543"/>
    </source>
</evidence>
<keyword evidence="4" id="KW-0238">DNA-binding</keyword>
<comment type="caution">
    <text evidence="8">The sequence shown here is derived from an EMBL/GenBank/DDBJ whole genome shotgun (WGS) entry which is preliminary data.</text>
</comment>
<dbReference type="OrthoDB" id="26094at2759"/>
<dbReference type="EMBL" id="CACVBM020001761">
    <property type="protein sequence ID" value="CAA7059189.1"/>
    <property type="molecule type" value="Genomic_DNA"/>
</dbReference>
<dbReference type="GO" id="GO:0005674">
    <property type="term" value="C:transcription factor TFIIF complex"/>
    <property type="evidence" value="ECO:0007669"/>
    <property type="project" value="InterPro"/>
</dbReference>
<dbReference type="GO" id="GO:0006367">
    <property type="term" value="P:transcription initiation at RNA polymerase II promoter"/>
    <property type="evidence" value="ECO:0007669"/>
    <property type="project" value="InterPro"/>
</dbReference>
<dbReference type="SUPFAM" id="SSF50916">
    <property type="entry name" value="Rap30/74 interaction domains"/>
    <property type="match status" value="1"/>
</dbReference>
<comment type="subcellular location">
    <subcellularLocation>
        <location evidence="1">Nucleus</location>
    </subcellularLocation>
</comment>
<dbReference type="InterPro" id="IPR011039">
    <property type="entry name" value="TFIIF_interaction"/>
</dbReference>
<evidence type="ECO:0000313" key="8">
    <source>
        <dbReference type="EMBL" id="CAA7059189.1"/>
    </source>
</evidence>
<keyword evidence="3" id="KW-0805">Transcription regulation</keyword>
<keyword evidence="5" id="KW-0804">Transcription</keyword>
<dbReference type="Pfam" id="PF02270">
    <property type="entry name" value="TFIIF_beta"/>
    <property type="match status" value="1"/>
</dbReference>
<dbReference type="Gene3D" id="1.10.10.10">
    <property type="entry name" value="Winged helix-like DNA-binding domain superfamily/Winged helix DNA-binding domain"/>
    <property type="match status" value="1"/>
</dbReference>
<keyword evidence="6" id="KW-0539">Nucleus</keyword>
<accession>A0A6D2L0U7</accession>
<gene>
    <name evidence="8" type="ORF">MERR_LOCUS46425</name>
</gene>
<organism evidence="8 9">
    <name type="scientific">Microthlaspi erraticum</name>
    <dbReference type="NCBI Taxonomy" id="1685480"/>
    <lineage>
        <taxon>Eukaryota</taxon>
        <taxon>Viridiplantae</taxon>
        <taxon>Streptophyta</taxon>
        <taxon>Embryophyta</taxon>
        <taxon>Tracheophyta</taxon>
        <taxon>Spermatophyta</taxon>
        <taxon>Magnoliopsida</taxon>
        <taxon>eudicotyledons</taxon>
        <taxon>Gunneridae</taxon>
        <taxon>Pentapetalae</taxon>
        <taxon>rosids</taxon>
        <taxon>malvids</taxon>
        <taxon>Brassicales</taxon>
        <taxon>Brassicaceae</taxon>
        <taxon>Coluteocarpeae</taxon>
        <taxon>Microthlaspi</taxon>
    </lineage>
</organism>
<proteinExistence type="inferred from homology"/>
<evidence type="ECO:0000256" key="5">
    <source>
        <dbReference type="ARBA" id="ARBA00023163"/>
    </source>
</evidence>
<dbReference type="InterPro" id="IPR036390">
    <property type="entry name" value="WH_DNA-bd_sf"/>
</dbReference>
<dbReference type="PANTHER" id="PTHR10445:SF6">
    <property type="entry name" value="GENOME ASSEMBLY, CHROMOSOME: A06"/>
    <property type="match status" value="1"/>
</dbReference>
<sequence length="278" mass="32094">MGKSEMQKIQRKKPQENEKNFVKAIERLIELAMEDDQMNFHELETENADQMVWLMKCPPRVVKAWRDLSSPSSSDSVPMAKYTDSVNLLLPDLSPELTMEILGAELWNVSKLYSVNKSKDFCGPMSIFSEANQGEVAVEGTVTDKLEMRPHCGIEEYGKLCQGRNRKQVAEVRHTQALENCRGLHLIPKPVMVKKKTASVKLERRSRSSRGKVEAMIMELFERQPNWTWKQLFQETNQPEEFLRGILRELCVYNGHARSYELKPEYKNTGEEDTTDAH</sequence>
<evidence type="ECO:0000313" key="9">
    <source>
        <dbReference type="Proteomes" id="UP000467841"/>
    </source>
</evidence>
<dbReference type="InterPro" id="IPR036388">
    <property type="entry name" value="WH-like_DNA-bd_sf"/>
</dbReference>
<reference evidence="8" key="1">
    <citation type="submission" date="2020-01" db="EMBL/GenBank/DDBJ databases">
        <authorList>
            <person name="Mishra B."/>
        </authorList>
    </citation>
    <scope>NUCLEOTIDE SEQUENCE [LARGE SCALE GENOMIC DNA]</scope>
</reference>
<protein>
    <recommendedName>
        <fullName evidence="7">TFIIF beta subunit HTH domain-containing protein</fullName>
    </recommendedName>
</protein>
<evidence type="ECO:0000256" key="1">
    <source>
        <dbReference type="ARBA" id="ARBA00004123"/>
    </source>
</evidence>